<protein>
    <recommendedName>
        <fullName evidence="4">DNA topoisomerase</fullName>
        <ecNumber evidence="4">5.6.2.1</ecNumber>
    </recommendedName>
    <alternativeName>
        <fullName evidence="15">Omega-protein</fullName>
    </alternativeName>
    <alternativeName>
        <fullName evidence="14">Relaxing enzyme</fullName>
    </alternativeName>
    <alternativeName>
        <fullName evidence="12">Swivelase</fullName>
    </alternativeName>
    <alternativeName>
        <fullName evidence="13">Untwisting enzyme</fullName>
    </alternativeName>
</protein>
<dbReference type="InterPro" id="IPR003602">
    <property type="entry name" value="Topo_IA_DNA-bd_dom"/>
</dbReference>
<dbReference type="SMART" id="SM00493">
    <property type="entry name" value="TOPRIM"/>
    <property type="match status" value="1"/>
</dbReference>
<dbReference type="InterPro" id="IPR013826">
    <property type="entry name" value="Topo_IA_cen_sub3"/>
</dbReference>
<keyword evidence="6" id="KW-0677">Repeat</keyword>
<evidence type="ECO:0000256" key="2">
    <source>
        <dbReference type="ARBA" id="ARBA00001946"/>
    </source>
</evidence>
<dbReference type="InterPro" id="IPR013824">
    <property type="entry name" value="Topo_IA_cen_sub1"/>
</dbReference>
<dbReference type="InterPro" id="IPR000380">
    <property type="entry name" value="Topo_IA"/>
</dbReference>
<keyword evidence="19" id="KW-1185">Reference proteome</keyword>
<keyword evidence="8" id="KW-0862">Zinc</keyword>
<dbReference type="PANTHER" id="PTHR11390">
    <property type="entry name" value="PROKARYOTIC DNA TOPOISOMERASE"/>
    <property type="match status" value="1"/>
</dbReference>
<keyword evidence="7" id="KW-0863">Zinc-finger</keyword>
<evidence type="ECO:0000256" key="9">
    <source>
        <dbReference type="ARBA" id="ARBA00023029"/>
    </source>
</evidence>
<dbReference type="PROSITE" id="PS52039">
    <property type="entry name" value="TOPO_IA_2"/>
    <property type="match status" value="1"/>
</dbReference>
<dbReference type="InterPro" id="IPR013825">
    <property type="entry name" value="Topo_IA_cen_sub2"/>
</dbReference>
<dbReference type="Gene3D" id="3.30.65.10">
    <property type="entry name" value="Bacterial Topoisomerase I, domain 1"/>
    <property type="match status" value="1"/>
</dbReference>
<dbReference type="AlphaFoldDB" id="A0AA51UHB9"/>
<dbReference type="Gene3D" id="1.10.290.10">
    <property type="entry name" value="Topoisomerase I, domain 4"/>
    <property type="match status" value="1"/>
</dbReference>
<sequence>MSIVVFTEKNKAASQIAGILSGGHFNRASVEGVPVYDFKMNGKEWRIMGLAGHIMGYDFPEQFNNWRECDPAILLDTDPVKNVTKKSYAAAISLLASGAEEVVLACDFDREGENIGFEAKTIAEKVASFPVKRARFSSLSASEIKNAFANLVEPDYNMAMSAEARQILDLKMGAAFTRFMTLAVREKARTKGVISIGPCQTPTCGFVYEREKLIKNFQSKDFWKIEAVFDANGTEFTGAHRGGHISEKAKADELFARIKNCKKGLVDKKSVKQALTSPPYPLNTTEFLKRASKFLGISPENALEIAEQLYLSGFTSYPRTETNKYAEDFDFRSMLVAFSSGTYQRYALSIISAGEIKCRNGTKDGHDHPPIHPIKAVSRDDVEKSVRMPDAWKVYDLIVRHFLANLMGPAVFEKTRFEILVGGEIFDVTGSVLRDAGWLEVYPFETKNDKLLPAIEEKEEVGVKEIKNIKSETTPPKRLTEAELLTLMDKHGIGTKATAPSHIETNKKRGYFETKGKTILILDTGFTLMDTLDTTVSILVKPEIRARIESLIQDVEDGKKTLDGALAEGTGLIKEMYSQLYSSKDAIAARMAGTITDEQVTTDKKNFVGTCPECGRILHMIKTENGRFVGCTGYPGCKKTYPLPKTGALTVMRSQECSKGGVAVLKVGNKYNWAVGIGPCFTCELEKKCFPPEVVGPCPVCDGSMFLISVKDSRFLGCTNRCGHTQSVPKGGRLTVLSTLCEHCGWHMLRVKEKEKDAVEFCANRQCPGKKRISGRINQN</sequence>
<dbReference type="InterPro" id="IPR003601">
    <property type="entry name" value="Topo_IA_2"/>
</dbReference>
<evidence type="ECO:0000256" key="11">
    <source>
        <dbReference type="ARBA" id="ARBA00023235"/>
    </source>
</evidence>
<evidence type="ECO:0000256" key="14">
    <source>
        <dbReference type="ARBA" id="ARBA00032235"/>
    </source>
</evidence>
<gene>
    <name evidence="18" type="ORF">RE476_05380</name>
</gene>
<organism evidence="18 19">
    <name type="scientific">Methanolobus mangrovi</name>
    <dbReference type="NCBI Taxonomy" id="3072977"/>
    <lineage>
        <taxon>Archaea</taxon>
        <taxon>Methanobacteriati</taxon>
        <taxon>Methanobacteriota</taxon>
        <taxon>Stenosarchaea group</taxon>
        <taxon>Methanomicrobia</taxon>
        <taxon>Methanosarcinales</taxon>
        <taxon>Methanosarcinaceae</taxon>
        <taxon>Methanolobus</taxon>
    </lineage>
</organism>
<name>A0AA51UHB9_9EURY</name>
<dbReference type="SMART" id="SM00437">
    <property type="entry name" value="TOP1Ac"/>
    <property type="match status" value="1"/>
</dbReference>
<dbReference type="Pfam" id="PF01396">
    <property type="entry name" value="Zn_ribbon_Top1"/>
    <property type="match status" value="2"/>
</dbReference>
<dbReference type="Pfam" id="PF01131">
    <property type="entry name" value="Topoisom_bac"/>
    <property type="match status" value="1"/>
</dbReference>
<dbReference type="InterPro" id="IPR013497">
    <property type="entry name" value="Topo_IA_cen"/>
</dbReference>
<evidence type="ECO:0000256" key="4">
    <source>
        <dbReference type="ARBA" id="ARBA00012891"/>
    </source>
</evidence>
<evidence type="ECO:0000256" key="8">
    <source>
        <dbReference type="ARBA" id="ARBA00022833"/>
    </source>
</evidence>
<proteinExistence type="inferred from homology"/>
<dbReference type="EMBL" id="CP133594">
    <property type="protein sequence ID" value="WMW23262.1"/>
    <property type="molecule type" value="Genomic_DNA"/>
</dbReference>
<evidence type="ECO:0000256" key="13">
    <source>
        <dbReference type="ARBA" id="ARBA00031985"/>
    </source>
</evidence>
<dbReference type="InterPro" id="IPR023405">
    <property type="entry name" value="Topo_IA_core_domain"/>
</dbReference>
<comment type="similarity">
    <text evidence="3">Belongs to the type IA topoisomerase family.</text>
</comment>
<dbReference type="EC" id="5.6.2.1" evidence="4"/>
<dbReference type="Pfam" id="PF01751">
    <property type="entry name" value="Toprim"/>
    <property type="match status" value="1"/>
</dbReference>
<evidence type="ECO:0000256" key="7">
    <source>
        <dbReference type="ARBA" id="ARBA00022771"/>
    </source>
</evidence>
<dbReference type="GO" id="GO:0006310">
    <property type="term" value="P:DNA recombination"/>
    <property type="evidence" value="ECO:0007669"/>
    <property type="project" value="TreeGrafter"/>
</dbReference>
<dbReference type="InterPro" id="IPR034144">
    <property type="entry name" value="TOPRIM_TopoIII"/>
</dbReference>
<evidence type="ECO:0000313" key="18">
    <source>
        <dbReference type="EMBL" id="WMW23262.1"/>
    </source>
</evidence>
<dbReference type="Gene3D" id="3.40.50.140">
    <property type="match status" value="1"/>
</dbReference>
<dbReference type="PRINTS" id="PR00417">
    <property type="entry name" value="PRTPISMRASEI"/>
</dbReference>
<feature type="domain" description="Topo IA-type catalytic" evidence="17">
    <location>
        <begin position="155"/>
        <end position="577"/>
    </location>
</feature>
<evidence type="ECO:0000256" key="15">
    <source>
        <dbReference type="ARBA" id="ARBA00032877"/>
    </source>
</evidence>
<evidence type="ECO:0000256" key="3">
    <source>
        <dbReference type="ARBA" id="ARBA00009446"/>
    </source>
</evidence>
<dbReference type="Proteomes" id="UP001183006">
    <property type="component" value="Chromosome"/>
</dbReference>
<evidence type="ECO:0000256" key="1">
    <source>
        <dbReference type="ARBA" id="ARBA00000213"/>
    </source>
</evidence>
<dbReference type="FunFam" id="1.10.290.10:FF:000003">
    <property type="entry name" value="DNA topoisomerase"/>
    <property type="match status" value="1"/>
</dbReference>
<dbReference type="RefSeq" id="WP_309309378.1">
    <property type="nucleotide sequence ID" value="NZ_CP133594.1"/>
</dbReference>
<evidence type="ECO:0000256" key="5">
    <source>
        <dbReference type="ARBA" id="ARBA00022723"/>
    </source>
</evidence>
<feature type="domain" description="Toprim" evidence="16">
    <location>
        <begin position="2"/>
        <end position="141"/>
    </location>
</feature>
<keyword evidence="5" id="KW-0479">Metal-binding</keyword>
<evidence type="ECO:0000313" key="19">
    <source>
        <dbReference type="Proteomes" id="UP001183006"/>
    </source>
</evidence>
<dbReference type="InterPro" id="IPR006171">
    <property type="entry name" value="TOPRIM_dom"/>
</dbReference>
<dbReference type="InterPro" id="IPR023406">
    <property type="entry name" value="Topo_IA_AS"/>
</dbReference>
<dbReference type="SUPFAM" id="SSF56712">
    <property type="entry name" value="Prokaryotic type I DNA topoisomerase"/>
    <property type="match status" value="1"/>
</dbReference>
<dbReference type="CDD" id="cd03362">
    <property type="entry name" value="TOPRIM_TopoIA_TopoIII"/>
    <property type="match status" value="1"/>
</dbReference>
<dbReference type="GO" id="GO:0003677">
    <property type="term" value="F:DNA binding"/>
    <property type="evidence" value="ECO:0007669"/>
    <property type="project" value="UniProtKB-KW"/>
</dbReference>
<evidence type="ECO:0000256" key="10">
    <source>
        <dbReference type="ARBA" id="ARBA00023125"/>
    </source>
</evidence>
<evidence type="ECO:0000259" key="17">
    <source>
        <dbReference type="PROSITE" id="PS52039"/>
    </source>
</evidence>
<keyword evidence="9" id="KW-0799">Topoisomerase</keyword>
<dbReference type="GO" id="GO:0005694">
    <property type="term" value="C:chromosome"/>
    <property type="evidence" value="ECO:0007669"/>
    <property type="project" value="InterPro"/>
</dbReference>
<dbReference type="InterPro" id="IPR013498">
    <property type="entry name" value="Topo_IA_Znf"/>
</dbReference>
<dbReference type="GO" id="GO:0006281">
    <property type="term" value="P:DNA repair"/>
    <property type="evidence" value="ECO:0007669"/>
    <property type="project" value="TreeGrafter"/>
</dbReference>
<dbReference type="Gene3D" id="1.10.460.10">
    <property type="entry name" value="Topoisomerase I, domain 2"/>
    <property type="match status" value="1"/>
</dbReference>
<keyword evidence="10" id="KW-0238">DNA-binding</keyword>
<dbReference type="GO" id="GO:0006265">
    <property type="term" value="P:DNA topological change"/>
    <property type="evidence" value="ECO:0007669"/>
    <property type="project" value="InterPro"/>
</dbReference>
<dbReference type="GO" id="GO:0003917">
    <property type="term" value="F:DNA topoisomerase type I (single strand cut, ATP-independent) activity"/>
    <property type="evidence" value="ECO:0007669"/>
    <property type="project" value="UniProtKB-EC"/>
</dbReference>
<dbReference type="CDD" id="cd00186">
    <property type="entry name" value="TOP1Ac"/>
    <property type="match status" value="1"/>
</dbReference>
<dbReference type="SUPFAM" id="SSF57783">
    <property type="entry name" value="Zinc beta-ribbon"/>
    <property type="match status" value="1"/>
</dbReference>
<comment type="cofactor">
    <cofactor evidence="2">
        <name>Mg(2+)</name>
        <dbReference type="ChEBI" id="CHEBI:18420"/>
    </cofactor>
</comment>
<dbReference type="PANTHER" id="PTHR11390:SF21">
    <property type="entry name" value="DNA TOPOISOMERASE 3-ALPHA"/>
    <property type="match status" value="1"/>
</dbReference>
<comment type="catalytic activity">
    <reaction evidence="1">
        <text>ATP-independent breakage of single-stranded DNA, followed by passage and rejoining.</text>
        <dbReference type="EC" id="5.6.2.1"/>
    </reaction>
</comment>
<evidence type="ECO:0000259" key="16">
    <source>
        <dbReference type="PROSITE" id="PS50880"/>
    </source>
</evidence>
<dbReference type="GeneID" id="84229551"/>
<dbReference type="Gene3D" id="2.70.20.10">
    <property type="entry name" value="Topoisomerase I, domain 3"/>
    <property type="match status" value="1"/>
</dbReference>
<dbReference type="GO" id="GO:0008270">
    <property type="term" value="F:zinc ion binding"/>
    <property type="evidence" value="ECO:0007669"/>
    <property type="project" value="UniProtKB-KW"/>
</dbReference>
<dbReference type="SMART" id="SM00436">
    <property type="entry name" value="TOP1Bc"/>
    <property type="match status" value="1"/>
</dbReference>
<dbReference type="KEGG" id="mmav:RE476_05380"/>
<reference evidence="18" key="1">
    <citation type="submission" date="2023-08" db="EMBL/GenBank/DDBJ databases">
        <title>Methanolobus mangrovi sp. nov. and Methanolobus sediminis sp. nov, two novel methylotrophic methanogens isolated from mangrove sediments in China.</title>
        <authorList>
            <person name="Zhou J."/>
        </authorList>
    </citation>
    <scope>NUCLEOTIDE SEQUENCE</scope>
    <source>
        <strain evidence="18">FTZ2</strain>
    </source>
</reference>
<evidence type="ECO:0000256" key="12">
    <source>
        <dbReference type="ARBA" id="ARBA00030003"/>
    </source>
</evidence>
<accession>A0AA51UHB9</accession>
<evidence type="ECO:0000256" key="6">
    <source>
        <dbReference type="ARBA" id="ARBA00022737"/>
    </source>
</evidence>
<dbReference type="PROSITE" id="PS50880">
    <property type="entry name" value="TOPRIM"/>
    <property type="match status" value="1"/>
</dbReference>
<dbReference type="PROSITE" id="PS00396">
    <property type="entry name" value="TOPO_IA_1"/>
    <property type="match status" value="1"/>
</dbReference>
<keyword evidence="11 18" id="KW-0413">Isomerase</keyword>